<dbReference type="SMART" id="SM00448">
    <property type="entry name" value="REC"/>
    <property type="match status" value="1"/>
</dbReference>
<reference evidence="5 6" key="1">
    <citation type="submission" date="2019-03" db="EMBL/GenBank/DDBJ databases">
        <title>Genomic Encyclopedia of Type Strains, Phase IV (KMG-IV): sequencing the most valuable type-strain genomes for metagenomic binning, comparative biology and taxonomic classification.</title>
        <authorList>
            <person name="Goeker M."/>
        </authorList>
    </citation>
    <scope>NUCLEOTIDE SEQUENCE [LARGE SCALE GENOMIC DNA]</scope>
    <source>
        <strain evidence="5 6">DSM 103792</strain>
    </source>
</reference>
<comment type="caution">
    <text evidence="2">Lacks conserved residue(s) required for the propagation of feature annotation.</text>
</comment>
<gene>
    <name evidence="5" type="ORF">EV696_109108</name>
</gene>
<evidence type="ECO:0000256" key="1">
    <source>
        <dbReference type="ARBA" id="ARBA00023125"/>
    </source>
</evidence>
<dbReference type="PANTHER" id="PTHR45566:SF1">
    <property type="entry name" value="HTH-TYPE TRANSCRIPTIONAL REGULATOR YHJB-RELATED"/>
    <property type="match status" value="1"/>
</dbReference>
<dbReference type="InterPro" id="IPR036388">
    <property type="entry name" value="WH-like_DNA-bd_sf"/>
</dbReference>
<dbReference type="SUPFAM" id="SSF52172">
    <property type="entry name" value="CheY-like"/>
    <property type="match status" value="1"/>
</dbReference>
<dbReference type="RefSeq" id="WP_133590931.1">
    <property type="nucleotide sequence ID" value="NZ_CP037953.1"/>
</dbReference>
<evidence type="ECO:0000259" key="4">
    <source>
        <dbReference type="PROSITE" id="PS50110"/>
    </source>
</evidence>
<dbReference type="AlphaFoldDB" id="A0A4R6UW02"/>
<dbReference type="PANTHER" id="PTHR45566">
    <property type="entry name" value="HTH-TYPE TRANSCRIPTIONAL REGULATOR YHJB-RELATED"/>
    <property type="match status" value="1"/>
</dbReference>
<dbReference type="PROSITE" id="PS50110">
    <property type="entry name" value="RESPONSE_REGULATORY"/>
    <property type="match status" value="1"/>
</dbReference>
<dbReference type="PROSITE" id="PS50043">
    <property type="entry name" value="HTH_LUXR_2"/>
    <property type="match status" value="1"/>
</dbReference>
<dbReference type="Pfam" id="PF00072">
    <property type="entry name" value="Response_reg"/>
    <property type="match status" value="1"/>
</dbReference>
<dbReference type="Gene3D" id="3.40.50.2300">
    <property type="match status" value="1"/>
</dbReference>
<dbReference type="GO" id="GO:0003677">
    <property type="term" value="F:DNA binding"/>
    <property type="evidence" value="ECO:0007669"/>
    <property type="project" value="UniProtKB-KW"/>
</dbReference>
<keyword evidence="6" id="KW-1185">Reference proteome</keyword>
<accession>A0A4R6UW02</accession>
<dbReference type="GO" id="GO:0000160">
    <property type="term" value="P:phosphorelay signal transduction system"/>
    <property type="evidence" value="ECO:0007669"/>
    <property type="project" value="InterPro"/>
</dbReference>
<dbReference type="SMART" id="SM00421">
    <property type="entry name" value="HTH_LUXR"/>
    <property type="match status" value="1"/>
</dbReference>
<feature type="domain" description="HTH luxR-type" evidence="3">
    <location>
        <begin position="140"/>
        <end position="205"/>
    </location>
</feature>
<proteinExistence type="predicted"/>
<evidence type="ECO:0000259" key="3">
    <source>
        <dbReference type="PROSITE" id="PS50043"/>
    </source>
</evidence>
<dbReference type="SUPFAM" id="SSF46894">
    <property type="entry name" value="C-terminal effector domain of the bipartite response regulators"/>
    <property type="match status" value="1"/>
</dbReference>
<dbReference type="OrthoDB" id="9796655at2"/>
<evidence type="ECO:0000313" key="5">
    <source>
        <dbReference type="EMBL" id="TDQ47704.1"/>
    </source>
</evidence>
<evidence type="ECO:0000313" key="6">
    <source>
        <dbReference type="Proteomes" id="UP000295375"/>
    </source>
</evidence>
<dbReference type="GO" id="GO:0006355">
    <property type="term" value="P:regulation of DNA-templated transcription"/>
    <property type="evidence" value="ECO:0007669"/>
    <property type="project" value="InterPro"/>
</dbReference>
<dbReference type="PRINTS" id="PR00038">
    <property type="entry name" value="HTHLUXR"/>
</dbReference>
<dbReference type="CDD" id="cd06170">
    <property type="entry name" value="LuxR_C_like"/>
    <property type="match status" value="1"/>
</dbReference>
<dbReference type="Gene3D" id="1.10.10.10">
    <property type="entry name" value="Winged helix-like DNA-binding domain superfamily/Winged helix DNA-binding domain"/>
    <property type="match status" value="1"/>
</dbReference>
<comment type="caution">
    <text evidence="5">The sequence shown here is derived from an EMBL/GenBank/DDBJ whole genome shotgun (WGS) entry which is preliminary data.</text>
</comment>
<dbReference type="EMBL" id="SNYM01000009">
    <property type="protein sequence ID" value="TDQ47704.1"/>
    <property type="molecule type" value="Genomic_DNA"/>
</dbReference>
<feature type="domain" description="Response regulatory" evidence="4">
    <location>
        <begin position="7"/>
        <end position="123"/>
    </location>
</feature>
<dbReference type="InterPro" id="IPR011006">
    <property type="entry name" value="CheY-like_superfamily"/>
</dbReference>
<organism evidence="5 6">
    <name type="scientific">Permianibacter aggregans</name>
    <dbReference type="NCBI Taxonomy" id="1510150"/>
    <lineage>
        <taxon>Bacteria</taxon>
        <taxon>Pseudomonadati</taxon>
        <taxon>Pseudomonadota</taxon>
        <taxon>Gammaproteobacteria</taxon>
        <taxon>Pseudomonadales</taxon>
        <taxon>Pseudomonadaceae</taxon>
        <taxon>Permianibacter</taxon>
    </lineage>
</organism>
<dbReference type="InterPro" id="IPR051015">
    <property type="entry name" value="EvgA-like"/>
</dbReference>
<dbReference type="Pfam" id="PF00196">
    <property type="entry name" value="GerE"/>
    <property type="match status" value="1"/>
</dbReference>
<dbReference type="InterPro" id="IPR000792">
    <property type="entry name" value="Tscrpt_reg_LuxR_C"/>
</dbReference>
<dbReference type="CDD" id="cd00156">
    <property type="entry name" value="REC"/>
    <property type="match status" value="1"/>
</dbReference>
<dbReference type="Proteomes" id="UP000295375">
    <property type="component" value="Unassembled WGS sequence"/>
</dbReference>
<evidence type="ECO:0000256" key="2">
    <source>
        <dbReference type="PROSITE-ProRule" id="PRU00169"/>
    </source>
</evidence>
<sequence>MSATGLRVLLVDDQPLLRESLIHHLHQSLSAPILTAVRSGAAAIAELAAAPVDLLIAEMFLPDMHCFLLLKAWQEQNALPKTVLLCCGATAECQASARQLGVQAILNKRIDGEYFQRAVQRVLLGESFYEPFSPNGNSCGLPNLPVLTPREFQVLLHLAGGLSNKQIENRLNISASTLKSHLSALFGKFSVNNRTACVISARQAGLI</sequence>
<protein>
    <submittedName>
        <fullName evidence="5">LuxR family two component transcriptional regulator</fullName>
    </submittedName>
</protein>
<name>A0A4R6UW02_9GAMM</name>
<keyword evidence="1" id="KW-0238">DNA-binding</keyword>
<dbReference type="InterPro" id="IPR001789">
    <property type="entry name" value="Sig_transdc_resp-reg_receiver"/>
</dbReference>
<dbReference type="InterPro" id="IPR016032">
    <property type="entry name" value="Sig_transdc_resp-reg_C-effctor"/>
</dbReference>